<dbReference type="InterPro" id="IPR035992">
    <property type="entry name" value="Ricin_B-like_lectins"/>
</dbReference>
<evidence type="ECO:0000256" key="1">
    <source>
        <dbReference type="SAM" id="SignalP"/>
    </source>
</evidence>
<dbReference type="AlphaFoldDB" id="A0A8H6XAA3"/>
<keyword evidence="3" id="KW-1185">Reference proteome</keyword>
<dbReference type="EMBL" id="JACAZI010000022">
    <property type="protein sequence ID" value="KAF7336860.1"/>
    <property type="molecule type" value="Genomic_DNA"/>
</dbReference>
<organism evidence="2 3">
    <name type="scientific">Mycena venus</name>
    <dbReference type="NCBI Taxonomy" id="2733690"/>
    <lineage>
        <taxon>Eukaryota</taxon>
        <taxon>Fungi</taxon>
        <taxon>Dikarya</taxon>
        <taxon>Basidiomycota</taxon>
        <taxon>Agaricomycotina</taxon>
        <taxon>Agaricomycetes</taxon>
        <taxon>Agaricomycetidae</taxon>
        <taxon>Agaricales</taxon>
        <taxon>Marasmiineae</taxon>
        <taxon>Mycenaceae</taxon>
        <taxon>Mycena</taxon>
    </lineage>
</organism>
<comment type="caution">
    <text evidence="2">The sequence shown here is derived from an EMBL/GenBank/DDBJ whole genome shotgun (WGS) entry which is preliminary data.</text>
</comment>
<dbReference type="OrthoDB" id="2864313at2759"/>
<feature type="chain" id="PRO_5034638296" description="Ricin B lectin domain-containing protein" evidence="1">
    <location>
        <begin position="30"/>
        <end position="180"/>
    </location>
</feature>
<sequence>MIDPPPAHHIMVRVLLAASLAALATLASAQILSPVNGNNYTIFNAHNNRCALLIGPFTNDYVPVVMGSCTGGTNELWTAHVNPTDPTLVSFSSVALPGSWLSYSTAEITGGPDSMHQHTIVHYTPYEWYIGRSPSICASNSSTSGVLTSYVPRAAAPTQVSLLVIEPLDFGDSLQFWQLK</sequence>
<evidence type="ECO:0000313" key="2">
    <source>
        <dbReference type="EMBL" id="KAF7336860.1"/>
    </source>
</evidence>
<feature type="signal peptide" evidence="1">
    <location>
        <begin position="1"/>
        <end position="29"/>
    </location>
</feature>
<protein>
    <recommendedName>
        <fullName evidence="4">Ricin B lectin domain-containing protein</fullName>
    </recommendedName>
</protein>
<dbReference type="Gene3D" id="2.80.10.50">
    <property type="match status" value="1"/>
</dbReference>
<proteinExistence type="predicted"/>
<reference evidence="2" key="1">
    <citation type="submission" date="2020-05" db="EMBL/GenBank/DDBJ databases">
        <title>Mycena genomes resolve the evolution of fungal bioluminescence.</title>
        <authorList>
            <person name="Tsai I.J."/>
        </authorList>
    </citation>
    <scope>NUCLEOTIDE SEQUENCE</scope>
    <source>
        <strain evidence="2">CCC161011</strain>
    </source>
</reference>
<name>A0A8H6XAA3_9AGAR</name>
<gene>
    <name evidence="2" type="ORF">MVEN_02122300</name>
</gene>
<dbReference type="Proteomes" id="UP000620124">
    <property type="component" value="Unassembled WGS sequence"/>
</dbReference>
<keyword evidence="1" id="KW-0732">Signal</keyword>
<evidence type="ECO:0008006" key="4">
    <source>
        <dbReference type="Google" id="ProtNLM"/>
    </source>
</evidence>
<evidence type="ECO:0000313" key="3">
    <source>
        <dbReference type="Proteomes" id="UP000620124"/>
    </source>
</evidence>
<accession>A0A8H6XAA3</accession>
<dbReference type="CDD" id="cd00161">
    <property type="entry name" value="beta-trefoil_Ricin-like"/>
    <property type="match status" value="1"/>
</dbReference>
<dbReference type="SUPFAM" id="SSF50370">
    <property type="entry name" value="Ricin B-like lectins"/>
    <property type="match status" value="1"/>
</dbReference>